<evidence type="ECO:0000256" key="1">
    <source>
        <dbReference type="SAM" id="MobiDB-lite"/>
    </source>
</evidence>
<feature type="region of interest" description="Disordered" evidence="1">
    <location>
        <begin position="36"/>
        <end position="58"/>
    </location>
</feature>
<reference evidence="3" key="1">
    <citation type="submission" date="2022-11" db="UniProtKB">
        <authorList>
            <consortium name="WormBaseParasite"/>
        </authorList>
    </citation>
    <scope>IDENTIFICATION</scope>
</reference>
<organism evidence="2 3">
    <name type="scientific">Panagrolaimus davidi</name>
    <dbReference type="NCBI Taxonomy" id="227884"/>
    <lineage>
        <taxon>Eukaryota</taxon>
        <taxon>Metazoa</taxon>
        <taxon>Ecdysozoa</taxon>
        <taxon>Nematoda</taxon>
        <taxon>Chromadorea</taxon>
        <taxon>Rhabditida</taxon>
        <taxon>Tylenchina</taxon>
        <taxon>Panagrolaimomorpha</taxon>
        <taxon>Panagrolaimoidea</taxon>
        <taxon>Panagrolaimidae</taxon>
        <taxon>Panagrolaimus</taxon>
    </lineage>
</organism>
<feature type="compositionally biased region" description="Polar residues" evidence="1">
    <location>
        <begin position="48"/>
        <end position="58"/>
    </location>
</feature>
<protein>
    <submittedName>
        <fullName evidence="3">Uncharacterized protein</fullName>
    </submittedName>
</protein>
<dbReference type="Proteomes" id="UP000887578">
    <property type="component" value="Unplaced"/>
</dbReference>
<proteinExistence type="predicted"/>
<sequence length="118" mass="13451">METEFLSKQTKEISLSIKVLFAIDFKENEEADVSDVSLEHSDIDDTSEGSTSVATISTEESNYFPPTDTWLKNECDFIGITFFENISKFRPSIDDIQKFIVRKPDDVISVMENVDIEL</sequence>
<name>A0A914PLA6_9BILA</name>
<dbReference type="AlphaFoldDB" id="A0A914PLA6"/>
<evidence type="ECO:0000313" key="3">
    <source>
        <dbReference type="WBParaSite" id="PDA_v2.g19238.t1"/>
    </source>
</evidence>
<evidence type="ECO:0000313" key="2">
    <source>
        <dbReference type="Proteomes" id="UP000887578"/>
    </source>
</evidence>
<dbReference type="WBParaSite" id="PDA_v2.g19238.t1">
    <property type="protein sequence ID" value="PDA_v2.g19238.t1"/>
    <property type="gene ID" value="PDA_v2.g19238"/>
</dbReference>
<keyword evidence="2" id="KW-1185">Reference proteome</keyword>
<accession>A0A914PLA6</accession>